<organism evidence="2 3">
    <name type="scientific">Cirrhinus mrigala</name>
    <name type="common">Mrigala</name>
    <dbReference type="NCBI Taxonomy" id="683832"/>
    <lineage>
        <taxon>Eukaryota</taxon>
        <taxon>Metazoa</taxon>
        <taxon>Chordata</taxon>
        <taxon>Craniata</taxon>
        <taxon>Vertebrata</taxon>
        <taxon>Euteleostomi</taxon>
        <taxon>Actinopterygii</taxon>
        <taxon>Neopterygii</taxon>
        <taxon>Teleostei</taxon>
        <taxon>Ostariophysi</taxon>
        <taxon>Cypriniformes</taxon>
        <taxon>Cyprinidae</taxon>
        <taxon>Labeoninae</taxon>
        <taxon>Labeonini</taxon>
        <taxon>Cirrhinus</taxon>
    </lineage>
</organism>
<keyword evidence="3" id="KW-1185">Reference proteome</keyword>
<reference evidence="2 3" key="1">
    <citation type="submission" date="2024-05" db="EMBL/GenBank/DDBJ databases">
        <title>Genome sequencing and assembly of Indian major carp, Cirrhinus mrigala (Hamilton, 1822).</title>
        <authorList>
            <person name="Mohindra V."/>
            <person name="Chowdhury L.M."/>
            <person name="Lal K."/>
            <person name="Jena J.K."/>
        </authorList>
    </citation>
    <scope>NUCLEOTIDE SEQUENCE [LARGE SCALE GENOMIC DNA]</scope>
    <source>
        <strain evidence="2">CM1030</strain>
        <tissue evidence="2">Blood</tissue>
    </source>
</reference>
<accession>A0ABD0S127</accession>
<feature type="non-terminal residue" evidence="2">
    <location>
        <position position="80"/>
    </location>
</feature>
<evidence type="ECO:0000256" key="1">
    <source>
        <dbReference type="SAM" id="MobiDB-lite"/>
    </source>
</evidence>
<comment type="caution">
    <text evidence="2">The sequence shown here is derived from an EMBL/GenBank/DDBJ whole genome shotgun (WGS) entry which is preliminary data.</text>
</comment>
<feature type="compositionally biased region" description="Basic and acidic residues" evidence="1">
    <location>
        <begin position="1"/>
        <end position="21"/>
    </location>
</feature>
<proteinExistence type="predicted"/>
<feature type="region of interest" description="Disordered" evidence="1">
    <location>
        <begin position="1"/>
        <end position="80"/>
    </location>
</feature>
<evidence type="ECO:0000313" key="3">
    <source>
        <dbReference type="Proteomes" id="UP001529510"/>
    </source>
</evidence>
<dbReference type="EMBL" id="JAMKFB020000001">
    <property type="protein sequence ID" value="KAL0204459.1"/>
    <property type="molecule type" value="Genomic_DNA"/>
</dbReference>
<feature type="compositionally biased region" description="Basic residues" evidence="1">
    <location>
        <begin position="22"/>
        <end position="31"/>
    </location>
</feature>
<sequence>SSLPDHEKLTCVHERPLEPKAHLKRAARRHSTITDGGSGASATPNDSDASDGERQDGCLLGGERNTKTTSASAASIMKVN</sequence>
<gene>
    <name evidence="2" type="ORF">M9458_002477</name>
</gene>
<evidence type="ECO:0000313" key="2">
    <source>
        <dbReference type="EMBL" id="KAL0204459.1"/>
    </source>
</evidence>
<dbReference type="AlphaFoldDB" id="A0ABD0S127"/>
<name>A0ABD0S127_CIRMR</name>
<dbReference type="Proteomes" id="UP001529510">
    <property type="component" value="Unassembled WGS sequence"/>
</dbReference>
<feature type="non-terminal residue" evidence="2">
    <location>
        <position position="1"/>
    </location>
</feature>
<protein>
    <submittedName>
        <fullName evidence="2">Uncharacterized protein</fullName>
    </submittedName>
</protein>